<gene>
    <name evidence="1" type="ORF">L484_021371</name>
</gene>
<evidence type="ECO:0000313" key="2">
    <source>
        <dbReference type="Proteomes" id="UP000030645"/>
    </source>
</evidence>
<name>W9RSZ2_9ROSA</name>
<proteinExistence type="predicted"/>
<reference evidence="2" key="1">
    <citation type="submission" date="2013-01" db="EMBL/GenBank/DDBJ databases">
        <title>Draft Genome Sequence of a Mulberry Tree, Morus notabilis C.K. Schneid.</title>
        <authorList>
            <person name="He N."/>
            <person name="Zhao S."/>
        </authorList>
    </citation>
    <scope>NUCLEOTIDE SEQUENCE</scope>
</reference>
<evidence type="ECO:0000313" key="1">
    <source>
        <dbReference type="EMBL" id="EXB92387.1"/>
    </source>
</evidence>
<accession>W9RSZ2</accession>
<sequence>MLMVTKEEAVLAATVGVRGEDVVVEDSEAIETIGEEKKTRIRKLVRNLGAESSDAAAEDLGDGVAEYSLTIYRLGLFDTRDEKYEGLECGK</sequence>
<keyword evidence="2" id="KW-1185">Reference proteome</keyword>
<dbReference type="AlphaFoldDB" id="W9RSZ2"/>
<organism evidence="1 2">
    <name type="scientific">Morus notabilis</name>
    <dbReference type="NCBI Taxonomy" id="981085"/>
    <lineage>
        <taxon>Eukaryota</taxon>
        <taxon>Viridiplantae</taxon>
        <taxon>Streptophyta</taxon>
        <taxon>Embryophyta</taxon>
        <taxon>Tracheophyta</taxon>
        <taxon>Spermatophyta</taxon>
        <taxon>Magnoliopsida</taxon>
        <taxon>eudicotyledons</taxon>
        <taxon>Gunneridae</taxon>
        <taxon>Pentapetalae</taxon>
        <taxon>rosids</taxon>
        <taxon>fabids</taxon>
        <taxon>Rosales</taxon>
        <taxon>Moraceae</taxon>
        <taxon>Moreae</taxon>
        <taxon>Morus</taxon>
    </lineage>
</organism>
<dbReference type="Proteomes" id="UP000030645">
    <property type="component" value="Unassembled WGS sequence"/>
</dbReference>
<protein>
    <submittedName>
        <fullName evidence="1">Uncharacterized protein</fullName>
    </submittedName>
</protein>
<dbReference type="EMBL" id="KE345061">
    <property type="protein sequence ID" value="EXB92387.1"/>
    <property type="molecule type" value="Genomic_DNA"/>
</dbReference>